<proteinExistence type="predicted"/>
<evidence type="ECO:0000313" key="2">
    <source>
        <dbReference type="Proteomes" id="UP001194468"/>
    </source>
</evidence>
<dbReference type="EMBL" id="WHUW01000078">
    <property type="protein sequence ID" value="KAF8427635.1"/>
    <property type="molecule type" value="Genomic_DNA"/>
</dbReference>
<reference evidence="1" key="1">
    <citation type="submission" date="2019-10" db="EMBL/GenBank/DDBJ databases">
        <authorList>
            <consortium name="DOE Joint Genome Institute"/>
            <person name="Kuo A."/>
            <person name="Miyauchi S."/>
            <person name="Kiss E."/>
            <person name="Drula E."/>
            <person name="Kohler A."/>
            <person name="Sanchez-Garcia M."/>
            <person name="Andreopoulos B."/>
            <person name="Barry K.W."/>
            <person name="Bonito G."/>
            <person name="Buee M."/>
            <person name="Carver A."/>
            <person name="Chen C."/>
            <person name="Cichocki N."/>
            <person name="Clum A."/>
            <person name="Culley D."/>
            <person name="Crous P.W."/>
            <person name="Fauchery L."/>
            <person name="Girlanda M."/>
            <person name="Hayes R."/>
            <person name="Keri Z."/>
            <person name="LaButti K."/>
            <person name="Lipzen A."/>
            <person name="Lombard V."/>
            <person name="Magnuson J."/>
            <person name="Maillard F."/>
            <person name="Morin E."/>
            <person name="Murat C."/>
            <person name="Nolan M."/>
            <person name="Ohm R."/>
            <person name="Pangilinan J."/>
            <person name="Pereira M."/>
            <person name="Perotto S."/>
            <person name="Peter M."/>
            <person name="Riley R."/>
            <person name="Sitrit Y."/>
            <person name="Stielow B."/>
            <person name="Szollosi G."/>
            <person name="Zifcakova L."/>
            <person name="Stursova M."/>
            <person name="Spatafora J.W."/>
            <person name="Tedersoo L."/>
            <person name="Vaario L.-M."/>
            <person name="Yamada A."/>
            <person name="Yan M."/>
            <person name="Wang P."/>
            <person name="Xu J."/>
            <person name="Bruns T."/>
            <person name="Baldrian P."/>
            <person name="Vilgalys R."/>
            <person name="Henrissat B."/>
            <person name="Grigoriev I.V."/>
            <person name="Hibbett D."/>
            <person name="Nagy L.G."/>
            <person name="Martin F.M."/>
        </authorList>
    </citation>
    <scope>NUCLEOTIDE SEQUENCE</scope>
    <source>
        <strain evidence="1">BED1</strain>
    </source>
</reference>
<dbReference type="Proteomes" id="UP001194468">
    <property type="component" value="Unassembled WGS sequence"/>
</dbReference>
<gene>
    <name evidence="1" type="ORF">L210DRAFT_3565094</name>
</gene>
<accession>A0AAD4G8Y1</accession>
<sequence>MSYTKTLTFKADDLGTAATFMLIFDKASEGSYDKFPVAWKVVKFGASAQAQGPYHTTVTFSSQSLLNTGFQPVLRAYITNEYTEGQIVKGQISTPIIWEQDLSSLENDTAWGLKCDPYTGQFSIARA</sequence>
<dbReference type="AlphaFoldDB" id="A0AAD4G8Y1"/>
<organism evidence="1 2">
    <name type="scientific">Boletus edulis BED1</name>
    <dbReference type="NCBI Taxonomy" id="1328754"/>
    <lineage>
        <taxon>Eukaryota</taxon>
        <taxon>Fungi</taxon>
        <taxon>Dikarya</taxon>
        <taxon>Basidiomycota</taxon>
        <taxon>Agaricomycotina</taxon>
        <taxon>Agaricomycetes</taxon>
        <taxon>Agaricomycetidae</taxon>
        <taxon>Boletales</taxon>
        <taxon>Boletineae</taxon>
        <taxon>Boletaceae</taxon>
        <taxon>Boletoideae</taxon>
        <taxon>Boletus</taxon>
    </lineage>
</organism>
<comment type="caution">
    <text evidence="1">The sequence shown here is derived from an EMBL/GenBank/DDBJ whole genome shotgun (WGS) entry which is preliminary data.</text>
</comment>
<keyword evidence="2" id="KW-1185">Reference proteome</keyword>
<reference evidence="1" key="2">
    <citation type="journal article" date="2020" name="Nat. Commun.">
        <title>Large-scale genome sequencing of mycorrhizal fungi provides insights into the early evolution of symbiotic traits.</title>
        <authorList>
            <person name="Miyauchi S."/>
            <person name="Kiss E."/>
            <person name="Kuo A."/>
            <person name="Drula E."/>
            <person name="Kohler A."/>
            <person name="Sanchez-Garcia M."/>
            <person name="Morin E."/>
            <person name="Andreopoulos B."/>
            <person name="Barry K.W."/>
            <person name="Bonito G."/>
            <person name="Buee M."/>
            <person name="Carver A."/>
            <person name="Chen C."/>
            <person name="Cichocki N."/>
            <person name="Clum A."/>
            <person name="Culley D."/>
            <person name="Crous P.W."/>
            <person name="Fauchery L."/>
            <person name="Girlanda M."/>
            <person name="Hayes R.D."/>
            <person name="Keri Z."/>
            <person name="LaButti K."/>
            <person name="Lipzen A."/>
            <person name="Lombard V."/>
            <person name="Magnuson J."/>
            <person name="Maillard F."/>
            <person name="Murat C."/>
            <person name="Nolan M."/>
            <person name="Ohm R.A."/>
            <person name="Pangilinan J."/>
            <person name="Pereira M.F."/>
            <person name="Perotto S."/>
            <person name="Peter M."/>
            <person name="Pfister S."/>
            <person name="Riley R."/>
            <person name="Sitrit Y."/>
            <person name="Stielow J.B."/>
            <person name="Szollosi G."/>
            <person name="Zifcakova L."/>
            <person name="Stursova M."/>
            <person name="Spatafora J.W."/>
            <person name="Tedersoo L."/>
            <person name="Vaario L.M."/>
            <person name="Yamada A."/>
            <person name="Yan M."/>
            <person name="Wang P."/>
            <person name="Xu J."/>
            <person name="Bruns T."/>
            <person name="Baldrian P."/>
            <person name="Vilgalys R."/>
            <person name="Dunand C."/>
            <person name="Henrissat B."/>
            <person name="Grigoriev I.V."/>
            <person name="Hibbett D."/>
            <person name="Nagy L.G."/>
            <person name="Martin F.M."/>
        </authorList>
    </citation>
    <scope>NUCLEOTIDE SEQUENCE</scope>
    <source>
        <strain evidence="1">BED1</strain>
    </source>
</reference>
<evidence type="ECO:0000313" key="1">
    <source>
        <dbReference type="EMBL" id="KAF8427635.1"/>
    </source>
</evidence>
<protein>
    <submittedName>
        <fullName evidence="1">Uncharacterized protein</fullName>
    </submittedName>
</protein>
<name>A0AAD4G8Y1_BOLED</name>